<evidence type="ECO:0000256" key="8">
    <source>
        <dbReference type="SAM" id="Phobius"/>
    </source>
</evidence>
<keyword evidence="2" id="KW-1003">Cell membrane</keyword>
<dbReference type="InterPro" id="IPR018584">
    <property type="entry name" value="GT87"/>
</dbReference>
<proteinExistence type="inferred from homology"/>
<feature type="transmembrane region" description="Helical" evidence="8">
    <location>
        <begin position="86"/>
        <end position="109"/>
    </location>
</feature>
<feature type="transmembrane region" description="Helical" evidence="8">
    <location>
        <begin position="366"/>
        <end position="388"/>
    </location>
</feature>
<evidence type="ECO:0000256" key="2">
    <source>
        <dbReference type="ARBA" id="ARBA00022475"/>
    </source>
</evidence>
<evidence type="ECO:0000256" key="7">
    <source>
        <dbReference type="ARBA" id="ARBA00024033"/>
    </source>
</evidence>
<reference evidence="9 10" key="1">
    <citation type="submission" date="2020-07" db="EMBL/GenBank/DDBJ databases">
        <title>Sequencing the genomes of 1000 actinobacteria strains.</title>
        <authorList>
            <person name="Klenk H.-P."/>
        </authorList>
    </citation>
    <scope>NUCLEOTIDE SEQUENCE [LARGE SCALE GENOMIC DNA]</scope>
    <source>
        <strain evidence="9 10">DSM 103164</strain>
    </source>
</reference>
<feature type="transmembrane region" description="Helical" evidence="8">
    <location>
        <begin position="269"/>
        <end position="288"/>
    </location>
</feature>
<keyword evidence="5 8" id="KW-1133">Transmembrane helix</keyword>
<feature type="transmembrane region" description="Helical" evidence="8">
    <location>
        <begin position="21"/>
        <end position="40"/>
    </location>
</feature>
<keyword evidence="4 8" id="KW-0812">Transmembrane</keyword>
<sequence>MAGPGVTAAGTRGGPARWARALALLVPPALVAIAVGAVGLELGTLIPFEPFALDLGIYRRAGEQVLTGQDFYARPVGGWPFIYPPFAALLSVPLALLAWPVAVIAWAVLNAGLLMLIGRRFGLAGWRLSVFTAAVIIAVEPIRITIAFGQINIALLALVLLDLLPAPGRRRRGPVGWLAGVATGIKLTPGIFAVQQFLAGRRRVALIIFGTFLASVIIGFAILPGASVTFWTRLVGGDSGINDGIFHYTNQSVLGNAVRLFGADAQRPALAVAAVAGLAGLAAGALWQRLDQPALGLCLTGFAALVASPISWSHHYVWVLPLGLVLLRRAGIPWGLRVSGWALVGYVALAPFNLLPYAEQETWPLWIRLADAAGLALALIFLGTALVLGVRRIRARARAGTPAAATG</sequence>
<name>A0A7Z0IJX6_9ACTN</name>
<feature type="transmembrane region" description="Helical" evidence="8">
    <location>
        <begin position="145"/>
        <end position="164"/>
    </location>
</feature>
<comment type="similarity">
    <text evidence="7">Belongs to the glycosyltransferase 87 family.</text>
</comment>
<accession>A0A7Z0IJX6</accession>
<dbReference type="GO" id="GO:0005886">
    <property type="term" value="C:plasma membrane"/>
    <property type="evidence" value="ECO:0007669"/>
    <property type="project" value="UniProtKB-SubCell"/>
</dbReference>
<comment type="subcellular location">
    <subcellularLocation>
        <location evidence="1">Cell membrane</location>
        <topology evidence="1">Multi-pass membrane protein</topology>
    </subcellularLocation>
</comment>
<comment type="caution">
    <text evidence="9">The sequence shown here is derived from an EMBL/GenBank/DDBJ whole genome shotgun (WGS) entry which is preliminary data.</text>
</comment>
<evidence type="ECO:0000256" key="5">
    <source>
        <dbReference type="ARBA" id="ARBA00022989"/>
    </source>
</evidence>
<evidence type="ECO:0000256" key="6">
    <source>
        <dbReference type="ARBA" id="ARBA00023136"/>
    </source>
</evidence>
<organism evidence="9 10">
    <name type="scientific">Naumannella cuiyingiana</name>
    <dbReference type="NCBI Taxonomy" id="1347891"/>
    <lineage>
        <taxon>Bacteria</taxon>
        <taxon>Bacillati</taxon>
        <taxon>Actinomycetota</taxon>
        <taxon>Actinomycetes</taxon>
        <taxon>Propionibacteriales</taxon>
        <taxon>Propionibacteriaceae</taxon>
        <taxon>Naumannella</taxon>
    </lineage>
</organism>
<feature type="transmembrane region" description="Helical" evidence="8">
    <location>
        <begin position="204"/>
        <end position="223"/>
    </location>
</feature>
<dbReference type="Pfam" id="PF09594">
    <property type="entry name" value="GT87"/>
    <property type="match status" value="1"/>
</dbReference>
<evidence type="ECO:0000256" key="1">
    <source>
        <dbReference type="ARBA" id="ARBA00004651"/>
    </source>
</evidence>
<feature type="transmembrane region" description="Helical" evidence="8">
    <location>
        <begin position="176"/>
        <end position="198"/>
    </location>
</feature>
<keyword evidence="3 9" id="KW-0808">Transferase</keyword>
<feature type="transmembrane region" description="Helical" evidence="8">
    <location>
        <begin position="121"/>
        <end position="139"/>
    </location>
</feature>
<dbReference type="Proteomes" id="UP000527616">
    <property type="component" value="Unassembled WGS sequence"/>
</dbReference>
<feature type="transmembrane region" description="Helical" evidence="8">
    <location>
        <begin position="334"/>
        <end position="354"/>
    </location>
</feature>
<protein>
    <submittedName>
        <fullName evidence="9">Alpha-1,2-mannosyltransferase</fullName>
        <ecNumber evidence="9">2.4.1.-</ecNumber>
    </submittedName>
</protein>
<dbReference type="AlphaFoldDB" id="A0A7Z0IJX6"/>
<feature type="transmembrane region" description="Helical" evidence="8">
    <location>
        <begin position="294"/>
        <end position="327"/>
    </location>
</feature>
<dbReference type="RefSeq" id="WP_179443933.1">
    <property type="nucleotide sequence ID" value="NZ_JACBZS010000001.1"/>
</dbReference>
<dbReference type="EMBL" id="JACBZS010000001">
    <property type="protein sequence ID" value="NYI69921.1"/>
    <property type="molecule type" value="Genomic_DNA"/>
</dbReference>
<keyword evidence="6 8" id="KW-0472">Membrane</keyword>
<evidence type="ECO:0000313" key="10">
    <source>
        <dbReference type="Proteomes" id="UP000527616"/>
    </source>
</evidence>
<evidence type="ECO:0000256" key="4">
    <source>
        <dbReference type="ARBA" id="ARBA00022692"/>
    </source>
</evidence>
<dbReference type="GO" id="GO:0016758">
    <property type="term" value="F:hexosyltransferase activity"/>
    <property type="evidence" value="ECO:0007669"/>
    <property type="project" value="InterPro"/>
</dbReference>
<gene>
    <name evidence="9" type="ORF">GGQ54_000481</name>
</gene>
<evidence type="ECO:0000256" key="3">
    <source>
        <dbReference type="ARBA" id="ARBA00022679"/>
    </source>
</evidence>
<keyword evidence="9" id="KW-0328">Glycosyltransferase</keyword>
<dbReference type="EC" id="2.4.1.-" evidence="9"/>
<evidence type="ECO:0000313" key="9">
    <source>
        <dbReference type="EMBL" id="NYI69921.1"/>
    </source>
</evidence>
<keyword evidence="10" id="KW-1185">Reference proteome</keyword>